<feature type="region of interest" description="Disordered" evidence="1">
    <location>
        <begin position="77"/>
        <end position="96"/>
    </location>
</feature>
<dbReference type="Proteomes" id="UP001611450">
    <property type="component" value="Unassembled WGS sequence"/>
</dbReference>
<organism evidence="2 3">
    <name type="scientific">Nocardia beijingensis</name>
    <dbReference type="NCBI Taxonomy" id="95162"/>
    <lineage>
        <taxon>Bacteria</taxon>
        <taxon>Bacillati</taxon>
        <taxon>Actinomycetota</taxon>
        <taxon>Actinomycetes</taxon>
        <taxon>Mycobacteriales</taxon>
        <taxon>Nocardiaceae</taxon>
        <taxon>Nocardia</taxon>
    </lineage>
</organism>
<gene>
    <name evidence="2" type="ORF">ACH47G_27700</name>
</gene>
<evidence type="ECO:0000256" key="1">
    <source>
        <dbReference type="SAM" id="MobiDB-lite"/>
    </source>
</evidence>
<sequence length="96" mass="9984">MGDILFHNCSIAAEGGTAGRSLRAGLRDHEVDVPMYGATGTTFTHATDASGLPLARPDENVQGGVAWDPDPSSASLYVLPEKGADGTSRPGRFVEL</sequence>
<name>A0ABW7WMR3_9NOCA</name>
<dbReference type="RefSeq" id="WP_396946456.1">
    <property type="nucleotide sequence ID" value="NZ_JBIRXV010000007.1"/>
</dbReference>
<protein>
    <submittedName>
        <fullName evidence="2">Uncharacterized protein</fullName>
    </submittedName>
</protein>
<proteinExistence type="predicted"/>
<accession>A0ABW7WMR3</accession>
<evidence type="ECO:0000313" key="3">
    <source>
        <dbReference type="Proteomes" id="UP001611450"/>
    </source>
</evidence>
<evidence type="ECO:0000313" key="2">
    <source>
        <dbReference type="EMBL" id="MFI2324284.1"/>
    </source>
</evidence>
<dbReference type="EMBL" id="JBIRXV010000007">
    <property type="protein sequence ID" value="MFI2324284.1"/>
    <property type="molecule type" value="Genomic_DNA"/>
</dbReference>
<comment type="caution">
    <text evidence="2">The sequence shown here is derived from an EMBL/GenBank/DDBJ whole genome shotgun (WGS) entry which is preliminary data.</text>
</comment>
<keyword evidence="3" id="KW-1185">Reference proteome</keyword>
<reference evidence="2 3" key="1">
    <citation type="submission" date="2024-10" db="EMBL/GenBank/DDBJ databases">
        <title>The Natural Products Discovery Center: Release of the First 8490 Sequenced Strains for Exploring Actinobacteria Biosynthetic Diversity.</title>
        <authorList>
            <person name="Kalkreuter E."/>
            <person name="Kautsar S.A."/>
            <person name="Yang D."/>
            <person name="Bader C.D."/>
            <person name="Teijaro C.N."/>
            <person name="Fluegel L."/>
            <person name="Davis C.M."/>
            <person name="Simpson J.R."/>
            <person name="Lauterbach L."/>
            <person name="Steele A.D."/>
            <person name="Gui C."/>
            <person name="Meng S."/>
            <person name="Li G."/>
            <person name="Viehrig K."/>
            <person name="Ye F."/>
            <person name="Su P."/>
            <person name="Kiefer A.F."/>
            <person name="Nichols A."/>
            <person name="Cepeda A.J."/>
            <person name="Yan W."/>
            <person name="Fan B."/>
            <person name="Jiang Y."/>
            <person name="Adhikari A."/>
            <person name="Zheng C.-J."/>
            <person name="Schuster L."/>
            <person name="Cowan T.M."/>
            <person name="Smanski M.J."/>
            <person name="Chevrette M.G."/>
            <person name="De Carvalho L.P.S."/>
            <person name="Shen B."/>
        </authorList>
    </citation>
    <scope>NUCLEOTIDE SEQUENCE [LARGE SCALE GENOMIC DNA]</scope>
    <source>
        <strain evidence="2 3">NPDC019626</strain>
    </source>
</reference>